<dbReference type="PATRIC" id="fig|54005.3.peg.1840"/>
<evidence type="ECO:0000313" key="2">
    <source>
        <dbReference type="EMBL" id="KXA27806.1"/>
    </source>
</evidence>
<sequence length="40" mass="5089">MSLTLEFSRQFKKINHFFEIFLKIWEINFPLYLLFNFFIL</sequence>
<organism evidence="2">
    <name type="scientific">Peptoniphilus harei</name>
    <dbReference type="NCBI Taxonomy" id="54005"/>
    <lineage>
        <taxon>Bacteria</taxon>
        <taxon>Bacillati</taxon>
        <taxon>Bacillota</taxon>
        <taxon>Tissierellia</taxon>
        <taxon>Tissierellales</taxon>
        <taxon>Peptoniphilaceae</taxon>
        <taxon>Peptoniphilus</taxon>
    </lineage>
</organism>
<dbReference type="AlphaFoldDB" id="A0A133PH01"/>
<dbReference type="Proteomes" id="UP000070174">
    <property type="component" value="Unassembled WGS sequence"/>
</dbReference>
<keyword evidence="1" id="KW-1133">Transmembrane helix</keyword>
<reference evidence="2 3" key="1">
    <citation type="submission" date="2016-01" db="EMBL/GenBank/DDBJ databases">
        <authorList>
            <person name="Oliw E.H."/>
        </authorList>
    </citation>
    <scope>NUCLEOTIDE SEQUENCE [LARGE SCALE GENOMIC DNA]</scope>
    <source>
        <strain evidence="2 3">CMW7756A</strain>
    </source>
</reference>
<accession>A0A133PH01</accession>
<evidence type="ECO:0000256" key="1">
    <source>
        <dbReference type="SAM" id="Phobius"/>
    </source>
</evidence>
<evidence type="ECO:0000313" key="3">
    <source>
        <dbReference type="Proteomes" id="UP000070174"/>
    </source>
</evidence>
<feature type="transmembrane region" description="Helical" evidence="1">
    <location>
        <begin position="20"/>
        <end position="39"/>
    </location>
</feature>
<keyword evidence="1" id="KW-0472">Membrane</keyword>
<dbReference type="EMBL" id="LRQE01000050">
    <property type="protein sequence ID" value="KXA27806.1"/>
    <property type="molecule type" value="Genomic_DNA"/>
</dbReference>
<proteinExistence type="predicted"/>
<comment type="caution">
    <text evidence="2">The sequence shown here is derived from an EMBL/GenBank/DDBJ whole genome shotgun (WGS) entry which is preliminary data.</text>
</comment>
<keyword evidence="1" id="KW-0812">Transmembrane</keyword>
<protein>
    <submittedName>
        <fullName evidence="2">Uncharacterized protein</fullName>
    </submittedName>
</protein>
<gene>
    <name evidence="2" type="ORF">HMPREF3229_01877</name>
</gene>
<name>A0A133PH01_9FIRM</name>